<keyword evidence="1" id="KW-0472">Membrane</keyword>
<dbReference type="AlphaFoldDB" id="A0A9D1FK51"/>
<evidence type="ECO:0000313" key="3">
    <source>
        <dbReference type="EMBL" id="HIS75182.1"/>
    </source>
</evidence>
<feature type="transmembrane region" description="Helical" evidence="1">
    <location>
        <begin position="47"/>
        <end position="66"/>
    </location>
</feature>
<dbReference type="InterPro" id="IPR025328">
    <property type="entry name" value="DUF4234"/>
</dbReference>
<feature type="transmembrane region" description="Helical" evidence="1">
    <location>
        <begin position="90"/>
        <end position="113"/>
    </location>
</feature>
<feature type="transmembrane region" description="Helical" evidence="1">
    <location>
        <begin position="7"/>
        <end position="27"/>
    </location>
</feature>
<keyword evidence="1" id="KW-1133">Transmembrane helix</keyword>
<name>A0A9D1FK51_9FIRM</name>
<accession>A0A9D1FK51</accession>
<sequence>MIQQRNFVTFLLLSLITCGIYTWYFLYTMTRDINTMVGDDGRTTDPTTVLVLSIVTCGIYTLYWYYTQGNRMKVLADFNNVPCQENGTSYLVWILVGALICGVGSYIGIYLFIKNFNNLANAYNISQFNQNNSSNS</sequence>
<comment type="caution">
    <text evidence="3">The sequence shown here is derived from an EMBL/GenBank/DDBJ whole genome shotgun (WGS) entry which is preliminary data.</text>
</comment>
<organism evidence="3 4">
    <name type="scientific">Candidatus Merdivicinus excrementipullorum</name>
    <dbReference type="NCBI Taxonomy" id="2840867"/>
    <lineage>
        <taxon>Bacteria</taxon>
        <taxon>Bacillati</taxon>
        <taxon>Bacillota</taxon>
        <taxon>Clostridia</taxon>
        <taxon>Eubacteriales</taxon>
        <taxon>Oscillospiraceae</taxon>
        <taxon>Oscillospiraceae incertae sedis</taxon>
        <taxon>Candidatus Merdivicinus</taxon>
    </lineage>
</organism>
<keyword evidence="1" id="KW-0812">Transmembrane</keyword>
<evidence type="ECO:0000313" key="4">
    <source>
        <dbReference type="Proteomes" id="UP000824002"/>
    </source>
</evidence>
<gene>
    <name evidence="3" type="ORF">IAB51_00070</name>
</gene>
<dbReference type="Pfam" id="PF14018">
    <property type="entry name" value="DUF4234"/>
    <property type="match status" value="1"/>
</dbReference>
<proteinExistence type="predicted"/>
<reference evidence="3" key="2">
    <citation type="journal article" date="2021" name="PeerJ">
        <title>Extensive microbial diversity within the chicken gut microbiome revealed by metagenomics and culture.</title>
        <authorList>
            <person name="Gilroy R."/>
            <person name="Ravi A."/>
            <person name="Getino M."/>
            <person name="Pursley I."/>
            <person name="Horton D.L."/>
            <person name="Alikhan N.F."/>
            <person name="Baker D."/>
            <person name="Gharbi K."/>
            <person name="Hall N."/>
            <person name="Watson M."/>
            <person name="Adriaenssens E.M."/>
            <person name="Foster-Nyarko E."/>
            <person name="Jarju S."/>
            <person name="Secka A."/>
            <person name="Antonio M."/>
            <person name="Oren A."/>
            <person name="Chaudhuri R.R."/>
            <person name="La Ragione R."/>
            <person name="Hildebrand F."/>
            <person name="Pallen M.J."/>
        </authorList>
    </citation>
    <scope>NUCLEOTIDE SEQUENCE</scope>
    <source>
        <strain evidence="3">CHK199-13235</strain>
    </source>
</reference>
<dbReference type="EMBL" id="DVJP01000002">
    <property type="protein sequence ID" value="HIS75182.1"/>
    <property type="molecule type" value="Genomic_DNA"/>
</dbReference>
<evidence type="ECO:0000259" key="2">
    <source>
        <dbReference type="Pfam" id="PF14018"/>
    </source>
</evidence>
<feature type="domain" description="DUF4234" evidence="2">
    <location>
        <begin position="5"/>
        <end position="73"/>
    </location>
</feature>
<protein>
    <submittedName>
        <fullName evidence="3">DUF4234 domain-containing protein</fullName>
    </submittedName>
</protein>
<evidence type="ECO:0000256" key="1">
    <source>
        <dbReference type="SAM" id="Phobius"/>
    </source>
</evidence>
<reference evidence="3" key="1">
    <citation type="submission" date="2020-10" db="EMBL/GenBank/DDBJ databases">
        <authorList>
            <person name="Gilroy R."/>
        </authorList>
    </citation>
    <scope>NUCLEOTIDE SEQUENCE</scope>
    <source>
        <strain evidence="3">CHK199-13235</strain>
    </source>
</reference>
<dbReference type="Proteomes" id="UP000824002">
    <property type="component" value="Unassembled WGS sequence"/>
</dbReference>